<dbReference type="Proteomes" id="UP001057998">
    <property type="component" value="Chromosome 2"/>
</dbReference>
<evidence type="ECO:0000313" key="1">
    <source>
        <dbReference type="EMBL" id="UTV30196.1"/>
    </source>
</evidence>
<keyword evidence="2" id="KW-1185">Reference proteome</keyword>
<organism evidence="1 2">
    <name type="scientific">Photobacterium atrarenae</name>
    <dbReference type="NCBI Taxonomy" id="865757"/>
    <lineage>
        <taxon>Bacteria</taxon>
        <taxon>Pseudomonadati</taxon>
        <taxon>Pseudomonadota</taxon>
        <taxon>Gammaproteobacteria</taxon>
        <taxon>Vibrionales</taxon>
        <taxon>Vibrionaceae</taxon>
        <taxon>Photobacterium</taxon>
    </lineage>
</organism>
<proteinExistence type="predicted"/>
<evidence type="ECO:0008006" key="3">
    <source>
        <dbReference type="Google" id="ProtNLM"/>
    </source>
</evidence>
<accession>A0ABY5GM24</accession>
<reference evidence="1" key="1">
    <citation type="submission" date="2022-07" db="EMBL/GenBank/DDBJ databases">
        <title>Genome sequencing of Photobacterium atrarenae GJH2-4.</title>
        <authorList>
            <person name="Park S.-J."/>
        </authorList>
    </citation>
    <scope>NUCLEOTIDE SEQUENCE</scope>
    <source>
        <strain evidence="1">GJH2-4</strain>
    </source>
</reference>
<dbReference type="RefSeq" id="WP_255391540.1">
    <property type="nucleotide sequence ID" value="NZ_CP101509.1"/>
</dbReference>
<gene>
    <name evidence="1" type="ORF">NNL38_16555</name>
</gene>
<name>A0ABY5GM24_9GAMM</name>
<evidence type="ECO:0000313" key="2">
    <source>
        <dbReference type="Proteomes" id="UP001057998"/>
    </source>
</evidence>
<dbReference type="EMBL" id="CP101509">
    <property type="protein sequence ID" value="UTV30196.1"/>
    <property type="molecule type" value="Genomic_DNA"/>
</dbReference>
<sequence>MKIENVNQIHGALRAKGWTVRSWAIAHDFNPRTVLHCIHRFAPSKGQKPQRELAKEIMSKLSETLEVDLVGGANE</sequence>
<protein>
    <recommendedName>
        <fullName evidence="3">Transcriptional regulator</fullName>
    </recommendedName>
</protein>